<feature type="chain" id="PRO_5045246656" evidence="2">
    <location>
        <begin position="31"/>
        <end position="516"/>
    </location>
</feature>
<feature type="domain" description="SPOR" evidence="3">
    <location>
        <begin position="426"/>
        <end position="507"/>
    </location>
</feature>
<dbReference type="RefSeq" id="WP_218632406.1">
    <property type="nucleotide sequence ID" value="NZ_JAHVAH010000001.1"/>
</dbReference>
<feature type="compositionally biased region" description="Pro residues" evidence="1">
    <location>
        <begin position="380"/>
        <end position="395"/>
    </location>
</feature>
<proteinExistence type="predicted"/>
<keyword evidence="5" id="KW-1185">Reference proteome</keyword>
<feature type="region of interest" description="Disordered" evidence="1">
    <location>
        <begin position="261"/>
        <end position="304"/>
    </location>
</feature>
<feature type="compositionally biased region" description="Pro residues" evidence="1">
    <location>
        <begin position="411"/>
        <end position="424"/>
    </location>
</feature>
<feature type="compositionally biased region" description="Polar residues" evidence="1">
    <location>
        <begin position="344"/>
        <end position="354"/>
    </location>
</feature>
<dbReference type="EMBL" id="JAHVAH010000001">
    <property type="protein sequence ID" value="MBW0144408.1"/>
    <property type="molecule type" value="Genomic_DNA"/>
</dbReference>
<comment type="caution">
    <text evidence="4">The sequence shown here is derived from an EMBL/GenBank/DDBJ whole genome shotgun (WGS) entry which is preliminary data.</text>
</comment>
<accession>A0ABS6V4E3</accession>
<feature type="region of interest" description="Disordered" evidence="1">
    <location>
        <begin position="342"/>
        <end position="430"/>
    </location>
</feature>
<feature type="compositionally biased region" description="Basic and acidic residues" evidence="1">
    <location>
        <begin position="292"/>
        <end position="302"/>
    </location>
</feature>
<dbReference type="Proteomes" id="UP000698028">
    <property type="component" value="Unassembled WGS sequence"/>
</dbReference>
<protein>
    <submittedName>
        <fullName evidence="4">SPOR domain-containing protein</fullName>
    </submittedName>
</protein>
<keyword evidence="2" id="KW-0732">Signal</keyword>
<reference evidence="4 5" key="1">
    <citation type="submission" date="2021-07" db="EMBL/GenBank/DDBJ databases">
        <title>The draft genome sequence of Sphingomicrobium sp. B8.</title>
        <authorList>
            <person name="Mu L."/>
        </authorList>
    </citation>
    <scope>NUCLEOTIDE SEQUENCE [LARGE SCALE GENOMIC DNA]</scope>
    <source>
        <strain evidence="4 5">B8</strain>
    </source>
</reference>
<evidence type="ECO:0000256" key="1">
    <source>
        <dbReference type="SAM" id="MobiDB-lite"/>
    </source>
</evidence>
<sequence length="516" mass="55546">MRHEMIRRARGALCAAAATLAVTLALPVAAQQADPAATLTANLRTLDRDPNNFAALIAAGDAAVDVGDLRTATGLFGRAAERSPSAWEPQAGFGRIAAAQGDPMPAMGYFTEAVRRGGDVTRFAVDRGLAKDLLGDTAGAQADYRMGLGREDDATARRRLALSLAIDGERTAALAFLQPLINAGDPAARRVRAFVLALTGDLDGARNAIEREMPGASAQLTPFLQKLPIISPAQKAAAVHLGMFPETSEIRLAERRANVAAPSIRPPAAPQAQVQAQRNDTRRNDRRSRRGRTAETKVERNLEVTYEPVERPALTVEYEPLERATTAPPAEAVRDVALPAARESQLSTVVQEQRPTNEGRSGERLASIDQLLTQPASATTPPPSQPRYEAPPPSRPKFEATPQPKVEEEAPPPPPKPKPAPPKPDIGTEGTWWVQLAGGSRADGMSREWRRLKGEAGSLLNGQTPYVTDGVRYFRLLVGPFSSRDKAQELTNKLRGNGIDVFTYRRNPAALKITPL</sequence>
<dbReference type="Pfam" id="PF05036">
    <property type="entry name" value="SPOR"/>
    <property type="match status" value="1"/>
</dbReference>
<evidence type="ECO:0000313" key="5">
    <source>
        <dbReference type="Proteomes" id="UP000698028"/>
    </source>
</evidence>
<gene>
    <name evidence="4" type="ORF">KTQ36_03755</name>
</gene>
<evidence type="ECO:0000259" key="3">
    <source>
        <dbReference type="PROSITE" id="PS51724"/>
    </source>
</evidence>
<dbReference type="InterPro" id="IPR007730">
    <property type="entry name" value="SPOR-like_dom"/>
</dbReference>
<feature type="signal peptide" evidence="2">
    <location>
        <begin position="1"/>
        <end position="30"/>
    </location>
</feature>
<evidence type="ECO:0000256" key="2">
    <source>
        <dbReference type="SAM" id="SignalP"/>
    </source>
</evidence>
<evidence type="ECO:0000313" key="4">
    <source>
        <dbReference type="EMBL" id="MBW0144408.1"/>
    </source>
</evidence>
<name>A0ABS6V4E3_9SPHN</name>
<dbReference type="PROSITE" id="PS51724">
    <property type="entry name" value="SPOR"/>
    <property type="match status" value="1"/>
</dbReference>
<organism evidence="4 5">
    <name type="scientific">Sphingomicrobium clamense</name>
    <dbReference type="NCBI Taxonomy" id="2851013"/>
    <lineage>
        <taxon>Bacteria</taxon>
        <taxon>Pseudomonadati</taxon>
        <taxon>Pseudomonadota</taxon>
        <taxon>Alphaproteobacteria</taxon>
        <taxon>Sphingomonadales</taxon>
        <taxon>Sphingomonadaceae</taxon>
        <taxon>Sphingomicrobium</taxon>
    </lineage>
</organism>